<dbReference type="AlphaFoldDB" id="A0A4V6DG42"/>
<protein>
    <submittedName>
        <fullName evidence="7">Putative transporter</fullName>
    </submittedName>
</protein>
<dbReference type="GO" id="GO:0016020">
    <property type="term" value="C:membrane"/>
    <property type="evidence" value="ECO:0007669"/>
    <property type="project" value="UniProtKB-SubCell"/>
</dbReference>
<keyword evidence="4 6" id="KW-1133">Transmembrane helix</keyword>
<accession>A0A4V6DG42</accession>
<feature type="transmembrane region" description="Helical" evidence="6">
    <location>
        <begin position="70"/>
        <end position="90"/>
    </location>
</feature>
<evidence type="ECO:0000256" key="1">
    <source>
        <dbReference type="ARBA" id="ARBA00004141"/>
    </source>
</evidence>
<name>A0A4V6DG42_9PEZI</name>
<proteinExistence type="inferred from homology"/>
<evidence type="ECO:0000256" key="6">
    <source>
        <dbReference type="SAM" id="Phobius"/>
    </source>
</evidence>
<feature type="transmembrane region" description="Helical" evidence="6">
    <location>
        <begin position="141"/>
        <end position="160"/>
    </location>
</feature>
<evidence type="ECO:0000256" key="2">
    <source>
        <dbReference type="ARBA" id="ARBA00008335"/>
    </source>
</evidence>
<evidence type="ECO:0000313" key="8">
    <source>
        <dbReference type="Proteomes" id="UP000310108"/>
    </source>
</evidence>
<dbReference type="STRING" id="1306861.A0A4V6DG42"/>
<organism evidence="7 8">
    <name type="scientific">Colletotrichum tanaceti</name>
    <dbReference type="NCBI Taxonomy" id="1306861"/>
    <lineage>
        <taxon>Eukaryota</taxon>
        <taxon>Fungi</taxon>
        <taxon>Dikarya</taxon>
        <taxon>Ascomycota</taxon>
        <taxon>Pezizomycotina</taxon>
        <taxon>Sordariomycetes</taxon>
        <taxon>Hypocreomycetidae</taxon>
        <taxon>Glomerellales</taxon>
        <taxon>Glomerellaceae</taxon>
        <taxon>Colletotrichum</taxon>
        <taxon>Colletotrichum destructivum species complex</taxon>
    </lineage>
</organism>
<dbReference type="Proteomes" id="UP000310108">
    <property type="component" value="Unassembled WGS sequence"/>
</dbReference>
<comment type="caution">
    <text evidence="7">The sequence shown here is derived from an EMBL/GenBank/DDBJ whole genome shotgun (WGS) entry which is preliminary data.</text>
</comment>
<comment type="subcellular location">
    <subcellularLocation>
        <location evidence="1">Membrane</location>
        <topology evidence="1">Multi-pass membrane protein</topology>
    </subcellularLocation>
</comment>
<evidence type="ECO:0000256" key="4">
    <source>
        <dbReference type="ARBA" id="ARBA00022989"/>
    </source>
</evidence>
<dbReference type="PANTHER" id="PTHR23502">
    <property type="entry name" value="MAJOR FACILITATOR SUPERFAMILY"/>
    <property type="match status" value="1"/>
</dbReference>
<dbReference type="SUPFAM" id="SSF103473">
    <property type="entry name" value="MFS general substrate transporter"/>
    <property type="match status" value="1"/>
</dbReference>
<keyword evidence="3 6" id="KW-0812">Transmembrane</keyword>
<reference evidence="7 8" key="1">
    <citation type="journal article" date="2019" name="PLoS ONE">
        <title>Comparative genome analysis indicates high evolutionary potential of pathogenicity genes in Colletotrichum tanaceti.</title>
        <authorList>
            <person name="Lelwala R.V."/>
            <person name="Korhonen P.K."/>
            <person name="Young N.D."/>
            <person name="Scott J.B."/>
            <person name="Ades P.A."/>
            <person name="Gasser R.B."/>
            <person name="Taylor P.W.J."/>
        </authorList>
    </citation>
    <scope>NUCLEOTIDE SEQUENCE [LARGE SCALE GENOMIC DNA]</scope>
    <source>
        <strain evidence="7">BRIP57314</strain>
    </source>
</reference>
<comment type="similarity">
    <text evidence="2">Belongs to the major facilitator superfamily.</text>
</comment>
<evidence type="ECO:0000256" key="5">
    <source>
        <dbReference type="ARBA" id="ARBA00023136"/>
    </source>
</evidence>
<keyword evidence="5 6" id="KW-0472">Membrane</keyword>
<feature type="transmembrane region" description="Helical" evidence="6">
    <location>
        <begin position="102"/>
        <end position="121"/>
    </location>
</feature>
<gene>
    <name evidence="7" type="ORF">CTA1_4557</name>
</gene>
<keyword evidence="8" id="KW-1185">Reference proteome</keyword>
<dbReference type="EMBL" id="PJEX01000306">
    <property type="protein sequence ID" value="TKW51416.1"/>
    <property type="molecule type" value="Genomic_DNA"/>
</dbReference>
<dbReference type="InterPro" id="IPR036259">
    <property type="entry name" value="MFS_trans_sf"/>
</dbReference>
<feature type="transmembrane region" description="Helical" evidence="6">
    <location>
        <begin position="6"/>
        <end position="23"/>
    </location>
</feature>
<sequence>MALYVAIVYGILHLLITTFSFVYKDQYGFDEGTVDLTFLPAARSSRCPCAVVLPVGLFTYGWSAEKGVRFIAPMLGVVVFSIGLMGVMVTCIQNYLLDSYPLYAASVTAALAVLRSLSGALLPLGGLEMYNALGLGWGNSLLAFISVGLIPIPLVFYMFGARIRSRTNAKL</sequence>
<dbReference type="PANTHER" id="PTHR23502:SF68">
    <property type="entry name" value="MULTIDRUG TRANSPORTER, PUTATIVE (AFU_ORTHOLOGUE AFUA_3G01120)-RELATED"/>
    <property type="match status" value="1"/>
</dbReference>
<evidence type="ECO:0000313" key="7">
    <source>
        <dbReference type="EMBL" id="TKW51416.1"/>
    </source>
</evidence>
<evidence type="ECO:0000256" key="3">
    <source>
        <dbReference type="ARBA" id="ARBA00022692"/>
    </source>
</evidence>
<dbReference type="GO" id="GO:0022857">
    <property type="term" value="F:transmembrane transporter activity"/>
    <property type="evidence" value="ECO:0007669"/>
    <property type="project" value="TreeGrafter"/>
</dbReference>